<dbReference type="GO" id="GO:0016614">
    <property type="term" value="F:oxidoreductase activity, acting on CH-OH group of donors"/>
    <property type="evidence" value="ECO:0007669"/>
    <property type="project" value="InterPro"/>
</dbReference>
<feature type="active site" description="Proton acceptor" evidence="5">
    <location>
        <position position="502"/>
    </location>
</feature>
<dbReference type="InterPro" id="IPR000172">
    <property type="entry name" value="GMC_OxRdtase_N"/>
</dbReference>
<dbReference type="Gene3D" id="3.50.50.60">
    <property type="entry name" value="FAD/NAD(P)-binding domain"/>
    <property type="match status" value="1"/>
</dbReference>
<dbReference type="Pfam" id="PF05199">
    <property type="entry name" value="GMC_oxred_C"/>
    <property type="match status" value="1"/>
</dbReference>
<keyword evidence="10" id="KW-1185">Reference proteome</keyword>
<evidence type="ECO:0000256" key="1">
    <source>
        <dbReference type="ARBA" id="ARBA00001974"/>
    </source>
</evidence>
<dbReference type="PANTHER" id="PTHR11552">
    <property type="entry name" value="GLUCOSE-METHANOL-CHOLINE GMC OXIDOREDUCTASE"/>
    <property type="match status" value="1"/>
</dbReference>
<evidence type="ECO:0000256" key="2">
    <source>
        <dbReference type="ARBA" id="ARBA00010790"/>
    </source>
</evidence>
<gene>
    <name evidence="9" type="primary">betA</name>
    <name evidence="9" type="ORF">KSF_052070</name>
</gene>
<dbReference type="PROSITE" id="PS00623">
    <property type="entry name" value="GMC_OXRED_1"/>
    <property type="match status" value="1"/>
</dbReference>
<dbReference type="GO" id="GO:0050660">
    <property type="term" value="F:flavin adenine dinucleotide binding"/>
    <property type="evidence" value="ECO:0007669"/>
    <property type="project" value="InterPro"/>
</dbReference>
<evidence type="ECO:0000259" key="8">
    <source>
        <dbReference type="PROSITE" id="PS00623"/>
    </source>
</evidence>
<dbReference type="EMBL" id="BNJK01000001">
    <property type="protein sequence ID" value="GHO95159.1"/>
    <property type="molecule type" value="Genomic_DNA"/>
</dbReference>
<dbReference type="Gene3D" id="3.30.560.10">
    <property type="entry name" value="Glucose Oxidase, domain 3"/>
    <property type="match status" value="1"/>
</dbReference>
<dbReference type="AlphaFoldDB" id="A0A8J3IGP8"/>
<evidence type="ECO:0000256" key="7">
    <source>
        <dbReference type="RuleBase" id="RU003968"/>
    </source>
</evidence>
<proteinExistence type="inferred from homology"/>
<dbReference type="PANTHER" id="PTHR11552:SF147">
    <property type="entry name" value="CHOLINE DEHYDROGENASE, MITOCHONDRIAL"/>
    <property type="match status" value="1"/>
</dbReference>
<evidence type="ECO:0000256" key="5">
    <source>
        <dbReference type="PIRSR" id="PIRSR000137-1"/>
    </source>
</evidence>
<evidence type="ECO:0000256" key="4">
    <source>
        <dbReference type="ARBA" id="ARBA00022827"/>
    </source>
</evidence>
<dbReference type="Proteomes" id="UP000597444">
    <property type="component" value="Unassembled WGS sequence"/>
</dbReference>
<accession>A0A8J3IGP8</accession>
<protein>
    <submittedName>
        <fullName evidence="9">Choline dehydrogenase</fullName>
    </submittedName>
</protein>
<evidence type="ECO:0000256" key="6">
    <source>
        <dbReference type="PIRSR" id="PIRSR000137-2"/>
    </source>
</evidence>
<reference evidence="9" key="1">
    <citation type="submission" date="2020-10" db="EMBL/GenBank/DDBJ databases">
        <title>Taxonomic study of unclassified bacteria belonging to the class Ktedonobacteria.</title>
        <authorList>
            <person name="Yabe S."/>
            <person name="Wang C.M."/>
            <person name="Zheng Y."/>
            <person name="Sakai Y."/>
            <person name="Cavaletti L."/>
            <person name="Monciardini P."/>
            <person name="Donadio S."/>
        </authorList>
    </citation>
    <scope>NUCLEOTIDE SEQUENCE</scope>
    <source>
        <strain evidence="9">ID150040</strain>
    </source>
</reference>
<dbReference type="InterPro" id="IPR007867">
    <property type="entry name" value="GMC_OxRtase_C"/>
</dbReference>
<keyword evidence="3 7" id="KW-0285">Flavoprotein</keyword>
<dbReference type="InterPro" id="IPR036188">
    <property type="entry name" value="FAD/NAD-bd_sf"/>
</dbReference>
<evidence type="ECO:0000256" key="3">
    <source>
        <dbReference type="ARBA" id="ARBA00022630"/>
    </source>
</evidence>
<dbReference type="SUPFAM" id="SSF51905">
    <property type="entry name" value="FAD/NAD(P)-binding domain"/>
    <property type="match status" value="1"/>
</dbReference>
<dbReference type="PIRSF" id="PIRSF000137">
    <property type="entry name" value="Alcohol_oxidase"/>
    <property type="match status" value="1"/>
</dbReference>
<dbReference type="NCBIfam" id="NF002550">
    <property type="entry name" value="PRK02106.1"/>
    <property type="match status" value="1"/>
</dbReference>
<feature type="domain" description="Glucose-methanol-choline oxidoreductase N-terminal" evidence="8">
    <location>
        <begin position="78"/>
        <end position="101"/>
    </location>
</feature>
<evidence type="ECO:0000313" key="10">
    <source>
        <dbReference type="Proteomes" id="UP000597444"/>
    </source>
</evidence>
<sequence length="536" mass="58124">MYDYIIVGAGSAGCVLAHRLTEDSSVSVLLLEAGGPDTKQEIHIPVAFSKLFKTAVDWTYYTEEQEHLNGRKLYWPRGKVLGGSSSLNAMIYHRGSRHDYDSWAESGNQGWGFSDLLPYFKKAEHQERGPSDYHGTGGPLNVSDLRTVHPLASVFVDACAEIGLPHTNDFNGTDEMGAGIFQVTQKRGQRWSTARAYLQPALTRPNLTVRTQVHVTRLLWENTRVVGISYIHEGKEVQERVEREVLLCGGAVNSPQTLLLSGVGPADALRQLDIPVVVDLPGVGQHLEDHLSTGVLTVCKQPISLAGAESIVNLLNYMLFRRGPLTSNVAEAAAFLKTNDDLPTHDLEILLAPAFFIAHGAENPPGHGFTLGVILLRPQSHGFIALRSNDPLAPPIIQPNYLASDADMQVLVDGIKLARRIVQAHAFDAFRGDEVAPGEASQSNEAIAEQIRAHAETLYHPTGTCKMGSDVMAVVDDQLQVHGVEGLRVVDASIMPSIIGGHTNAPTIAIAEKAADLIKGKIQQRASQDQGEQALP</sequence>
<name>A0A8J3IGP8_9CHLR</name>
<dbReference type="Pfam" id="PF00732">
    <property type="entry name" value="GMC_oxred_N"/>
    <property type="match status" value="1"/>
</dbReference>
<organism evidence="9 10">
    <name type="scientific">Reticulibacter mediterranei</name>
    <dbReference type="NCBI Taxonomy" id="2778369"/>
    <lineage>
        <taxon>Bacteria</taxon>
        <taxon>Bacillati</taxon>
        <taxon>Chloroflexota</taxon>
        <taxon>Ktedonobacteria</taxon>
        <taxon>Ktedonobacterales</taxon>
        <taxon>Reticulibacteraceae</taxon>
        <taxon>Reticulibacter</taxon>
    </lineage>
</organism>
<evidence type="ECO:0000313" key="9">
    <source>
        <dbReference type="EMBL" id="GHO95159.1"/>
    </source>
</evidence>
<keyword evidence="4 6" id="KW-0274">FAD</keyword>
<comment type="similarity">
    <text evidence="2 7">Belongs to the GMC oxidoreductase family.</text>
</comment>
<dbReference type="RefSeq" id="WP_220205857.1">
    <property type="nucleotide sequence ID" value="NZ_BNJK01000001.1"/>
</dbReference>
<feature type="binding site" evidence="6">
    <location>
        <position position="80"/>
    </location>
    <ligand>
        <name>FAD</name>
        <dbReference type="ChEBI" id="CHEBI:57692"/>
    </ligand>
</feature>
<dbReference type="SUPFAM" id="SSF54373">
    <property type="entry name" value="FAD-linked reductases, C-terminal domain"/>
    <property type="match status" value="1"/>
</dbReference>
<dbReference type="InterPro" id="IPR012132">
    <property type="entry name" value="GMC_OxRdtase"/>
</dbReference>
<comment type="caution">
    <text evidence="9">The sequence shown here is derived from an EMBL/GenBank/DDBJ whole genome shotgun (WGS) entry which is preliminary data.</text>
</comment>
<feature type="active site" description="Proton donor" evidence="5">
    <location>
        <position position="460"/>
    </location>
</feature>
<comment type="cofactor">
    <cofactor evidence="1 6">
        <name>FAD</name>
        <dbReference type="ChEBI" id="CHEBI:57692"/>
    </cofactor>
</comment>
<feature type="binding site" evidence="6">
    <location>
        <position position="215"/>
    </location>
    <ligand>
        <name>FAD</name>
        <dbReference type="ChEBI" id="CHEBI:57692"/>
    </ligand>
</feature>